<proteinExistence type="predicted"/>
<name>A0ABS4KNB2_9CLOT</name>
<evidence type="ECO:0000313" key="2">
    <source>
        <dbReference type="Proteomes" id="UP001519307"/>
    </source>
</evidence>
<keyword evidence="2" id="KW-1185">Reference proteome</keyword>
<reference evidence="1 2" key="1">
    <citation type="submission" date="2021-03" db="EMBL/GenBank/DDBJ databases">
        <title>Genomic Encyclopedia of Type Strains, Phase IV (KMG-IV): sequencing the most valuable type-strain genomes for metagenomic binning, comparative biology and taxonomic classification.</title>
        <authorList>
            <person name="Goeker M."/>
        </authorList>
    </citation>
    <scope>NUCLEOTIDE SEQUENCE [LARGE SCALE GENOMIC DNA]</scope>
    <source>
        <strain evidence="1 2">DSM 28783</strain>
    </source>
</reference>
<comment type="caution">
    <text evidence="1">The sequence shown here is derived from an EMBL/GenBank/DDBJ whole genome shotgun (WGS) entry which is preliminary data.</text>
</comment>
<evidence type="ECO:0000313" key="1">
    <source>
        <dbReference type="EMBL" id="MBP2031510.1"/>
    </source>
</evidence>
<gene>
    <name evidence="1" type="ORF">J2Z42_000175</name>
</gene>
<organism evidence="1 2">
    <name type="scientific">Clostridium algifaecis</name>
    <dbReference type="NCBI Taxonomy" id="1472040"/>
    <lineage>
        <taxon>Bacteria</taxon>
        <taxon>Bacillati</taxon>
        <taxon>Bacillota</taxon>
        <taxon>Clostridia</taxon>
        <taxon>Eubacteriales</taxon>
        <taxon>Clostridiaceae</taxon>
        <taxon>Clostridium</taxon>
    </lineage>
</organism>
<sequence>MDKYNIFVVINYNNSNKGKYRVKTKVNNKRIISRKYLVGGGIYNKKAGGIMFFTSKDLAEIQKVTYKKTFMKNINFNYNVAAIPDSIQ</sequence>
<dbReference type="EMBL" id="JAGGLM010000001">
    <property type="protein sequence ID" value="MBP2031510.1"/>
    <property type="molecule type" value="Genomic_DNA"/>
</dbReference>
<protein>
    <submittedName>
        <fullName evidence="1">Uncharacterized protein</fullName>
    </submittedName>
</protein>
<accession>A0ABS4KNB2</accession>
<dbReference type="Proteomes" id="UP001519307">
    <property type="component" value="Unassembled WGS sequence"/>
</dbReference>
<dbReference type="RefSeq" id="WP_209700466.1">
    <property type="nucleotide sequence ID" value="NZ_JAGGLM010000001.1"/>
</dbReference>